<accession>C7IYW0</accession>
<dbReference type="InterPro" id="IPR012337">
    <property type="entry name" value="RNaseH-like_sf"/>
</dbReference>
<dbReference type="Proteomes" id="UP000000763">
    <property type="component" value="Chromosome 2"/>
</dbReference>
<feature type="domain" description="DUF4371" evidence="2">
    <location>
        <begin position="91"/>
        <end position="286"/>
    </location>
</feature>
<dbReference type="AlphaFoldDB" id="C7IYW0"/>
<dbReference type="Pfam" id="PF14291">
    <property type="entry name" value="DUF4371"/>
    <property type="match status" value="1"/>
</dbReference>
<dbReference type="KEGG" id="dosa:Os02g0599175"/>
<evidence type="ECO:0000313" key="3">
    <source>
        <dbReference type="EMBL" id="BAH91787.1"/>
    </source>
</evidence>
<dbReference type="GO" id="GO:0046983">
    <property type="term" value="F:protein dimerization activity"/>
    <property type="evidence" value="ECO:0007669"/>
    <property type="project" value="InterPro"/>
</dbReference>
<name>C7IYW0_ORYSJ</name>
<evidence type="ECO:0000259" key="1">
    <source>
        <dbReference type="Pfam" id="PF05699"/>
    </source>
</evidence>
<feature type="domain" description="HAT C-terminal dimerisation" evidence="1">
    <location>
        <begin position="601"/>
        <end position="659"/>
    </location>
</feature>
<organism evidence="3 4">
    <name type="scientific">Oryza sativa subsp. japonica</name>
    <name type="common">Rice</name>
    <dbReference type="NCBI Taxonomy" id="39947"/>
    <lineage>
        <taxon>Eukaryota</taxon>
        <taxon>Viridiplantae</taxon>
        <taxon>Streptophyta</taxon>
        <taxon>Embryophyta</taxon>
        <taxon>Tracheophyta</taxon>
        <taxon>Spermatophyta</taxon>
        <taxon>Magnoliopsida</taxon>
        <taxon>Liliopsida</taxon>
        <taxon>Poales</taxon>
        <taxon>Poaceae</taxon>
        <taxon>BOP clade</taxon>
        <taxon>Oryzoideae</taxon>
        <taxon>Oryzeae</taxon>
        <taxon>Oryzinae</taxon>
        <taxon>Oryza</taxon>
        <taxon>Oryza sativa</taxon>
    </lineage>
</organism>
<dbReference type="PANTHER" id="PTHR11697">
    <property type="entry name" value="GENERAL TRANSCRIPTION FACTOR 2-RELATED ZINC FINGER PROTEIN"/>
    <property type="match status" value="1"/>
</dbReference>
<dbReference type="PANTHER" id="PTHR11697:SF230">
    <property type="entry name" value="ZINC FINGER, MYM DOMAIN CONTAINING 1"/>
    <property type="match status" value="1"/>
</dbReference>
<evidence type="ECO:0000259" key="2">
    <source>
        <dbReference type="Pfam" id="PF14291"/>
    </source>
</evidence>
<reference evidence="3 4" key="1">
    <citation type="journal article" date="2005" name="Nature">
        <title>The map-based sequence of the rice genome.</title>
        <authorList>
            <consortium name="International rice genome sequencing project (IRGSP)"/>
            <person name="Matsumoto T."/>
            <person name="Wu J."/>
            <person name="Kanamori H."/>
            <person name="Katayose Y."/>
            <person name="Fujisawa M."/>
            <person name="Namiki N."/>
            <person name="Mizuno H."/>
            <person name="Yamamoto K."/>
            <person name="Antonio B.A."/>
            <person name="Baba T."/>
            <person name="Sakata K."/>
            <person name="Nagamura Y."/>
            <person name="Aoki H."/>
            <person name="Arikawa K."/>
            <person name="Arita K."/>
            <person name="Bito T."/>
            <person name="Chiden Y."/>
            <person name="Fujitsuka N."/>
            <person name="Fukunaka R."/>
            <person name="Hamada M."/>
            <person name="Harada C."/>
            <person name="Hayashi A."/>
            <person name="Hijishita S."/>
            <person name="Honda M."/>
            <person name="Hosokawa S."/>
            <person name="Ichikawa Y."/>
            <person name="Idonuma A."/>
            <person name="Iijima M."/>
            <person name="Ikeda M."/>
            <person name="Ikeno M."/>
            <person name="Ito K."/>
            <person name="Ito S."/>
            <person name="Ito T."/>
            <person name="Ito Y."/>
            <person name="Ito Y."/>
            <person name="Iwabuchi A."/>
            <person name="Kamiya K."/>
            <person name="Karasawa W."/>
            <person name="Kurita K."/>
            <person name="Katagiri S."/>
            <person name="Kikuta A."/>
            <person name="Kobayashi H."/>
            <person name="Kobayashi N."/>
            <person name="Machita K."/>
            <person name="Maehara T."/>
            <person name="Masukawa M."/>
            <person name="Mizubayashi T."/>
            <person name="Mukai Y."/>
            <person name="Nagasaki H."/>
            <person name="Nagata Y."/>
            <person name="Naito S."/>
            <person name="Nakashima M."/>
            <person name="Nakama Y."/>
            <person name="Nakamichi Y."/>
            <person name="Nakamura M."/>
            <person name="Meguro A."/>
            <person name="Negishi M."/>
            <person name="Ohta I."/>
            <person name="Ohta T."/>
            <person name="Okamoto M."/>
            <person name="Ono N."/>
            <person name="Saji S."/>
            <person name="Sakaguchi M."/>
            <person name="Sakai K."/>
            <person name="Shibata M."/>
            <person name="Shimokawa T."/>
            <person name="Song J."/>
            <person name="Takazaki Y."/>
            <person name="Terasawa K."/>
            <person name="Tsugane M."/>
            <person name="Tsuji K."/>
            <person name="Ueda S."/>
            <person name="Waki K."/>
            <person name="Yamagata H."/>
            <person name="Yamamoto M."/>
            <person name="Yamamoto S."/>
            <person name="Yamane H."/>
            <person name="Yoshiki S."/>
            <person name="Yoshihara R."/>
            <person name="Yukawa K."/>
            <person name="Zhong H."/>
            <person name="Yano M."/>
            <person name="Yuan Q."/>
            <person name="Ouyang S."/>
            <person name="Liu J."/>
            <person name="Jones K.M."/>
            <person name="Gansberger K."/>
            <person name="Moffat K."/>
            <person name="Hill J."/>
            <person name="Bera J."/>
            <person name="Fadrosh D."/>
            <person name="Jin S."/>
            <person name="Johri S."/>
            <person name="Kim M."/>
            <person name="Overton L."/>
            <person name="Reardon M."/>
            <person name="Tsitrin T."/>
            <person name="Vuong H."/>
            <person name="Weaver B."/>
            <person name="Ciecko A."/>
            <person name="Tallon L."/>
            <person name="Jackson J."/>
            <person name="Pai G."/>
            <person name="Aken S.V."/>
            <person name="Utterback T."/>
            <person name="Reidmuller S."/>
            <person name="Feldblyum T."/>
            <person name="Hsiao J."/>
            <person name="Zismann V."/>
            <person name="Iobst S."/>
            <person name="de Vazeille A.R."/>
            <person name="Buell C.R."/>
            <person name="Ying K."/>
            <person name="Li Y."/>
            <person name="Lu T."/>
            <person name="Huang Y."/>
            <person name="Zhao Q."/>
            <person name="Feng Q."/>
            <person name="Zhang L."/>
            <person name="Zhu J."/>
            <person name="Weng Q."/>
            <person name="Mu J."/>
            <person name="Lu Y."/>
            <person name="Fan D."/>
            <person name="Liu Y."/>
            <person name="Guan J."/>
            <person name="Zhang Y."/>
            <person name="Yu S."/>
            <person name="Liu X."/>
            <person name="Zhang Y."/>
            <person name="Hong G."/>
            <person name="Han B."/>
            <person name="Choisne N."/>
            <person name="Demange N."/>
            <person name="Orjeda G."/>
            <person name="Samain S."/>
            <person name="Cattolico L."/>
            <person name="Pelletier E."/>
            <person name="Couloux A."/>
            <person name="Segurens B."/>
            <person name="Wincker P."/>
            <person name="D'Hont A."/>
            <person name="Scarpelli C."/>
            <person name="Weissenbach J."/>
            <person name="Salanoubat M."/>
            <person name="Quetier F."/>
            <person name="Yu Y."/>
            <person name="Kim H.R."/>
            <person name="Rambo T."/>
            <person name="Currie J."/>
            <person name="Collura K."/>
            <person name="Luo M."/>
            <person name="Yang T."/>
            <person name="Ammiraju J.S.S."/>
            <person name="Engler F."/>
            <person name="Soderlund C."/>
            <person name="Wing R.A."/>
            <person name="Palmer L.E."/>
            <person name="de la Bastide M."/>
            <person name="Spiegel L."/>
            <person name="Nascimento L."/>
            <person name="Zutavern T."/>
            <person name="O'Shaughnessy A."/>
            <person name="Dike S."/>
            <person name="Dedhia N."/>
            <person name="Preston R."/>
            <person name="Balija V."/>
            <person name="McCombie W.R."/>
            <person name="Chow T."/>
            <person name="Chen H."/>
            <person name="Chung M."/>
            <person name="Chen C."/>
            <person name="Shaw J."/>
            <person name="Wu H."/>
            <person name="Hsiao K."/>
            <person name="Chao Y."/>
            <person name="Chu M."/>
            <person name="Cheng C."/>
            <person name="Hour A."/>
            <person name="Lee P."/>
            <person name="Lin S."/>
            <person name="Lin Y."/>
            <person name="Liou J."/>
            <person name="Liu S."/>
            <person name="Hsing Y."/>
            <person name="Raghuvanshi S."/>
            <person name="Mohanty A."/>
            <person name="Bharti A.K."/>
            <person name="Gaur A."/>
            <person name="Gupta V."/>
            <person name="Kumar D."/>
            <person name="Ravi V."/>
            <person name="Vij S."/>
            <person name="Kapur A."/>
            <person name="Khurana P."/>
            <person name="Khurana P."/>
            <person name="Khurana J.P."/>
            <person name="Tyagi A.K."/>
            <person name="Gaikwad K."/>
            <person name="Singh A."/>
            <person name="Dalal V."/>
            <person name="Srivastava S."/>
            <person name="Dixit A."/>
            <person name="Pal A.K."/>
            <person name="Ghazi I.A."/>
            <person name="Yadav M."/>
            <person name="Pandit A."/>
            <person name="Bhargava A."/>
            <person name="Sureshbabu K."/>
            <person name="Batra K."/>
            <person name="Sharma T.R."/>
            <person name="Mohapatra T."/>
            <person name="Singh N.K."/>
            <person name="Messing J."/>
            <person name="Nelson A.B."/>
            <person name="Fuks G."/>
            <person name="Kavchok S."/>
            <person name="Keizer G."/>
            <person name="Linton E."/>
            <person name="Llaca V."/>
            <person name="Song R."/>
            <person name="Tanyolac B."/>
            <person name="Young S."/>
            <person name="Ho-Il K."/>
            <person name="Hahn J.H."/>
            <person name="Sangsakoo G."/>
            <person name="Vanavichit A."/>
            <person name="de Mattos Luiz.A.T."/>
            <person name="Zimmer P.D."/>
            <person name="Malone G."/>
            <person name="Dellagostin O."/>
            <person name="de Oliveira A.C."/>
            <person name="Bevan M."/>
            <person name="Bancroft I."/>
            <person name="Minx P."/>
            <person name="Cordum H."/>
            <person name="Wilson R."/>
            <person name="Cheng Z."/>
            <person name="Jin W."/>
            <person name="Jiang J."/>
            <person name="Leong S.A."/>
            <person name="Iwama H."/>
            <person name="Gojobori T."/>
            <person name="Itoh T."/>
            <person name="Niimura Y."/>
            <person name="Fujii Y."/>
            <person name="Habara T."/>
            <person name="Sakai H."/>
            <person name="Sato Y."/>
            <person name="Wilson G."/>
            <person name="Kumar K."/>
            <person name="McCouch S."/>
            <person name="Juretic N."/>
            <person name="Hoen D."/>
            <person name="Wright S."/>
            <person name="Bruskiewich R."/>
            <person name="Bureau T."/>
            <person name="Miyao A."/>
            <person name="Hirochika H."/>
            <person name="Nishikawa T."/>
            <person name="Kadowaki K."/>
            <person name="Sugiura M."/>
            <person name="Burr B."/>
            <person name="Sasaki T."/>
        </authorList>
    </citation>
    <scope>NUCLEOTIDE SEQUENCE [LARGE SCALE GENOMIC DNA]</scope>
    <source>
        <strain evidence="4">cv. Nipponbare</strain>
    </source>
</reference>
<reference evidence="4" key="2">
    <citation type="journal article" date="2008" name="Nucleic Acids Res.">
        <title>The rice annotation project database (RAP-DB): 2008 update.</title>
        <authorList>
            <consortium name="The rice annotation project (RAP)"/>
        </authorList>
    </citation>
    <scope>GENOME REANNOTATION</scope>
    <source>
        <strain evidence="4">cv. Nipponbare</strain>
    </source>
</reference>
<dbReference type="EMBL" id="AP008208">
    <property type="protein sequence ID" value="BAH91787.1"/>
    <property type="molecule type" value="Genomic_DNA"/>
</dbReference>
<dbReference type="InterPro" id="IPR055298">
    <property type="entry name" value="AtLOH3-like"/>
</dbReference>
<dbReference type="InterPro" id="IPR008906">
    <property type="entry name" value="HATC_C_dom"/>
</dbReference>
<dbReference type="InterPro" id="IPR025398">
    <property type="entry name" value="DUF4371"/>
</dbReference>
<sequence>MERFYKRKVPEPNSANNACNSCLDDINWEDEIKYDPGLRKQIDEYHPNLRERVRRKYLENGPCQPRTFAFPMTGSRREKKDGGYEAFVKNGWNGFHRKERLKLHVGDVGGSHYQAMKNVRETGKRDYLTRLNGSIDVARMLVKLGLPFRGHDESKEPYNRGNFREFRDYTAEQNPSLRKAIGTKKSDNSLLVAPEIQRDIVKCFAKEVLHAILEEIGHDVFCLLVDESRDVSCKEQMAVVLRYVDKYGIVRERFVGLVHVTETTSAYLKSSIDALFAELKLSLKQVLVAIVRKHKGVSDFFTKISILLNVVGGSSKRRDLIRDINVKEMSKALGCGQLQTRTGLNQEQCLQRPGDTRWSSHYKTLKSLVGMFATIVKVLEIVEKDKNDWKIRDQASNLLEYFQSFDFVFYLHLMLTILTITNSLSLALQRKDQDIVNAMKCVKSTRLNLDELRREKWEKVLDEVSDFCDKYDIVKLEMEDTYIDPKKRRHKSRITNKHYYQVDCFNDVIDWILQELDNRFSETSSQLLICSSAFSPRDSFHDFNLENLMSLAKLYPSDFNSGNLRDLSHQLGLYIADVRDDGRFSNIQTIAELSQIMVETRKHLCYPLVYQLLKLVLVLPVATATVERCFSAMKNVKTYLCNKIGDEYLSDSLICYVEKEEMKKVTNEAVVRRFMKMQGRIFDDD</sequence>
<gene>
    <name evidence="3" type="ordered locus">Os02g0599175</name>
</gene>
<proteinExistence type="predicted"/>
<dbReference type="SUPFAM" id="SSF53098">
    <property type="entry name" value="Ribonuclease H-like"/>
    <property type="match status" value="1"/>
</dbReference>
<evidence type="ECO:0000313" key="4">
    <source>
        <dbReference type="Proteomes" id="UP000000763"/>
    </source>
</evidence>
<protein>
    <submittedName>
        <fullName evidence="3">Os02g0599175 protein</fullName>
    </submittedName>
</protein>
<dbReference type="Pfam" id="PF05699">
    <property type="entry name" value="Dimer_Tnp_hAT"/>
    <property type="match status" value="1"/>
</dbReference>